<evidence type="ECO:0000313" key="2">
    <source>
        <dbReference type="Proteomes" id="UP001283361"/>
    </source>
</evidence>
<comment type="caution">
    <text evidence="1">The sequence shown here is derived from an EMBL/GenBank/DDBJ whole genome shotgun (WGS) entry which is preliminary data.</text>
</comment>
<keyword evidence="2" id="KW-1185">Reference proteome</keyword>
<protein>
    <submittedName>
        <fullName evidence="1">Uncharacterized protein</fullName>
    </submittedName>
</protein>
<organism evidence="1 2">
    <name type="scientific">Elysia crispata</name>
    <name type="common">lettuce slug</name>
    <dbReference type="NCBI Taxonomy" id="231223"/>
    <lineage>
        <taxon>Eukaryota</taxon>
        <taxon>Metazoa</taxon>
        <taxon>Spiralia</taxon>
        <taxon>Lophotrochozoa</taxon>
        <taxon>Mollusca</taxon>
        <taxon>Gastropoda</taxon>
        <taxon>Heterobranchia</taxon>
        <taxon>Euthyneura</taxon>
        <taxon>Panpulmonata</taxon>
        <taxon>Sacoglossa</taxon>
        <taxon>Placobranchoidea</taxon>
        <taxon>Plakobranchidae</taxon>
        <taxon>Elysia</taxon>
    </lineage>
</organism>
<proteinExistence type="predicted"/>
<sequence>MRRALANIKCSTHVYTHEEPDAKMRPTELTLREKFIPFCEVIGGLRRTCRSRFLFRLLFEVSRVTPRLSSSGRFLIEE</sequence>
<gene>
    <name evidence="1" type="ORF">RRG08_066292</name>
</gene>
<dbReference type="AlphaFoldDB" id="A0AAE1ANX1"/>
<reference evidence="1" key="1">
    <citation type="journal article" date="2023" name="G3 (Bethesda)">
        <title>A reference genome for the long-term kleptoplast-retaining sea slug Elysia crispata morphotype clarki.</title>
        <authorList>
            <person name="Eastman K.E."/>
            <person name="Pendleton A.L."/>
            <person name="Shaikh M.A."/>
            <person name="Suttiyut T."/>
            <person name="Ogas R."/>
            <person name="Tomko P."/>
            <person name="Gavelis G."/>
            <person name="Widhalm J.R."/>
            <person name="Wisecaver J.H."/>
        </authorList>
    </citation>
    <scope>NUCLEOTIDE SEQUENCE</scope>
    <source>
        <strain evidence="1">ECLA1</strain>
    </source>
</reference>
<accession>A0AAE1ANX1</accession>
<dbReference type="EMBL" id="JAWDGP010001536">
    <property type="protein sequence ID" value="KAK3790581.1"/>
    <property type="molecule type" value="Genomic_DNA"/>
</dbReference>
<evidence type="ECO:0000313" key="1">
    <source>
        <dbReference type="EMBL" id="KAK3790581.1"/>
    </source>
</evidence>
<name>A0AAE1ANX1_9GAST</name>
<dbReference type="Proteomes" id="UP001283361">
    <property type="component" value="Unassembled WGS sequence"/>
</dbReference>